<protein>
    <submittedName>
        <fullName evidence="1">9079_t:CDS:1</fullName>
    </submittedName>
</protein>
<keyword evidence="2" id="KW-1185">Reference proteome</keyword>
<dbReference type="Proteomes" id="UP000789706">
    <property type="component" value="Unassembled WGS sequence"/>
</dbReference>
<dbReference type="AlphaFoldDB" id="A0A9N8ZZQ4"/>
<comment type="caution">
    <text evidence="1">The sequence shown here is derived from an EMBL/GenBank/DDBJ whole genome shotgun (WGS) entry which is preliminary data.</text>
</comment>
<dbReference type="EMBL" id="CAJVPK010000466">
    <property type="protein sequence ID" value="CAG8513907.1"/>
    <property type="molecule type" value="Genomic_DNA"/>
</dbReference>
<evidence type="ECO:0000313" key="1">
    <source>
        <dbReference type="EMBL" id="CAG8513907.1"/>
    </source>
</evidence>
<name>A0A9N8ZZQ4_9GLOM</name>
<accession>A0A9N8ZZQ4</accession>
<proteinExistence type="predicted"/>
<dbReference type="OrthoDB" id="2411356at2759"/>
<reference evidence="1" key="1">
    <citation type="submission" date="2021-06" db="EMBL/GenBank/DDBJ databases">
        <authorList>
            <person name="Kallberg Y."/>
            <person name="Tangrot J."/>
            <person name="Rosling A."/>
        </authorList>
    </citation>
    <scope>NUCLEOTIDE SEQUENCE</scope>
    <source>
        <strain evidence="1">AZ414A</strain>
    </source>
</reference>
<evidence type="ECO:0000313" key="2">
    <source>
        <dbReference type="Proteomes" id="UP000789706"/>
    </source>
</evidence>
<sequence>MEKGTQPKLTVSDDDKNYSYYHAICGEHKTGKTTLIRKIVNKIEQDKVIQFYFKWKRVMDVFMSTSEVYKDYTKNGAVENNYVAVFVTIHSVWSHAENPIEIEAEFLKDDKYYKTGKSVISVLLNFKEVSYIVFEEFFNNYRESNKVLEKNIFAYHPERNTVTFQLYLVECYIQDNADIFIK</sequence>
<dbReference type="SUPFAM" id="SSF52540">
    <property type="entry name" value="P-loop containing nucleoside triphosphate hydrolases"/>
    <property type="match status" value="1"/>
</dbReference>
<gene>
    <name evidence="1" type="ORF">DEBURN_LOCUS5318</name>
</gene>
<dbReference type="InterPro" id="IPR027417">
    <property type="entry name" value="P-loop_NTPase"/>
</dbReference>
<organism evidence="1 2">
    <name type="scientific">Diversispora eburnea</name>
    <dbReference type="NCBI Taxonomy" id="1213867"/>
    <lineage>
        <taxon>Eukaryota</taxon>
        <taxon>Fungi</taxon>
        <taxon>Fungi incertae sedis</taxon>
        <taxon>Mucoromycota</taxon>
        <taxon>Glomeromycotina</taxon>
        <taxon>Glomeromycetes</taxon>
        <taxon>Diversisporales</taxon>
        <taxon>Diversisporaceae</taxon>
        <taxon>Diversispora</taxon>
    </lineage>
</organism>